<gene>
    <name evidence="1" type="ORF">llap_12715</name>
</gene>
<reference evidence="2" key="1">
    <citation type="submission" date="2017-11" db="EMBL/GenBank/DDBJ databases">
        <authorList>
            <person name="Lima N.C."/>
            <person name="Parody-Merino A.M."/>
            <person name="Battley P.F."/>
            <person name="Fidler A.E."/>
            <person name="Prosdocimi F."/>
        </authorList>
    </citation>
    <scope>NUCLEOTIDE SEQUENCE [LARGE SCALE GENOMIC DNA]</scope>
</reference>
<reference evidence="2" key="2">
    <citation type="submission" date="2017-12" db="EMBL/GenBank/DDBJ databases">
        <title>Genome sequence of the Bar-tailed Godwit (Limosa lapponica baueri).</title>
        <authorList>
            <person name="Lima N.C.B."/>
            <person name="Parody-Merino A.M."/>
            <person name="Battley P.F."/>
            <person name="Fidler A.E."/>
            <person name="Prosdocimi F."/>
        </authorList>
    </citation>
    <scope>NUCLEOTIDE SEQUENCE [LARGE SCALE GENOMIC DNA]</scope>
</reference>
<protein>
    <submittedName>
        <fullName evidence="1">Uncharacterized protein</fullName>
    </submittedName>
</protein>
<organism evidence="1 2">
    <name type="scientific">Limosa lapponica baueri</name>
    <dbReference type="NCBI Taxonomy" id="1758121"/>
    <lineage>
        <taxon>Eukaryota</taxon>
        <taxon>Metazoa</taxon>
        <taxon>Chordata</taxon>
        <taxon>Craniata</taxon>
        <taxon>Vertebrata</taxon>
        <taxon>Euteleostomi</taxon>
        <taxon>Archelosauria</taxon>
        <taxon>Archosauria</taxon>
        <taxon>Dinosauria</taxon>
        <taxon>Saurischia</taxon>
        <taxon>Theropoda</taxon>
        <taxon>Coelurosauria</taxon>
        <taxon>Aves</taxon>
        <taxon>Neognathae</taxon>
        <taxon>Neoaves</taxon>
        <taxon>Charadriiformes</taxon>
        <taxon>Scolopacidae</taxon>
        <taxon>Limosa</taxon>
    </lineage>
</organism>
<proteinExistence type="predicted"/>
<name>A0A2I0TT57_LIMLA</name>
<evidence type="ECO:0000313" key="2">
    <source>
        <dbReference type="Proteomes" id="UP000233556"/>
    </source>
</evidence>
<dbReference type="Proteomes" id="UP000233556">
    <property type="component" value="Unassembled WGS sequence"/>
</dbReference>
<accession>A0A2I0TT57</accession>
<evidence type="ECO:0000313" key="1">
    <source>
        <dbReference type="EMBL" id="PKU36979.1"/>
    </source>
</evidence>
<keyword evidence="2" id="KW-1185">Reference proteome</keyword>
<sequence length="93" mass="10951">MLVIHCSNLWGIQPQRIWGTWAEKAARIQWLLFLQTSFKKEIYAFQFHLLSPSIRKVKYKPNVHKIVNKCPDVSKPLSLLCHDTSKKQQNPHI</sequence>
<dbReference type="OrthoDB" id="9275464at2759"/>
<dbReference type="EMBL" id="KZ507369">
    <property type="protein sequence ID" value="PKU36979.1"/>
    <property type="molecule type" value="Genomic_DNA"/>
</dbReference>
<dbReference type="AlphaFoldDB" id="A0A2I0TT57"/>